<evidence type="ECO:0000313" key="2">
    <source>
        <dbReference type="Proteomes" id="UP000410492"/>
    </source>
</evidence>
<accession>A0A653CZ83</accession>
<proteinExistence type="predicted"/>
<keyword evidence="2" id="KW-1185">Reference proteome</keyword>
<sequence>MEALSDEDTVSQIRAFEIQNLYAFCRRRLDGTTYSNQYRDTLAILYASPEPSEQLHLNVWIICISDTRI</sequence>
<gene>
    <name evidence="1" type="ORF">CALMAC_LOCUS13099</name>
</gene>
<dbReference type="Proteomes" id="UP000410492">
    <property type="component" value="Unassembled WGS sequence"/>
</dbReference>
<evidence type="ECO:0000313" key="1">
    <source>
        <dbReference type="EMBL" id="VEN53221.1"/>
    </source>
</evidence>
<organism evidence="1 2">
    <name type="scientific">Callosobruchus maculatus</name>
    <name type="common">Southern cowpea weevil</name>
    <name type="synonym">Pulse bruchid</name>
    <dbReference type="NCBI Taxonomy" id="64391"/>
    <lineage>
        <taxon>Eukaryota</taxon>
        <taxon>Metazoa</taxon>
        <taxon>Ecdysozoa</taxon>
        <taxon>Arthropoda</taxon>
        <taxon>Hexapoda</taxon>
        <taxon>Insecta</taxon>
        <taxon>Pterygota</taxon>
        <taxon>Neoptera</taxon>
        <taxon>Endopterygota</taxon>
        <taxon>Coleoptera</taxon>
        <taxon>Polyphaga</taxon>
        <taxon>Cucujiformia</taxon>
        <taxon>Chrysomeloidea</taxon>
        <taxon>Chrysomelidae</taxon>
        <taxon>Bruchinae</taxon>
        <taxon>Bruchini</taxon>
        <taxon>Callosobruchus</taxon>
    </lineage>
</organism>
<protein>
    <submittedName>
        <fullName evidence="1">Uncharacterized protein</fullName>
    </submittedName>
</protein>
<dbReference type="AlphaFoldDB" id="A0A653CZ83"/>
<name>A0A653CZ83_CALMS</name>
<reference evidence="1 2" key="1">
    <citation type="submission" date="2019-01" db="EMBL/GenBank/DDBJ databases">
        <authorList>
            <person name="Sayadi A."/>
        </authorList>
    </citation>
    <scope>NUCLEOTIDE SEQUENCE [LARGE SCALE GENOMIC DNA]</scope>
</reference>
<dbReference type="EMBL" id="CAACVG010009430">
    <property type="protein sequence ID" value="VEN53221.1"/>
    <property type="molecule type" value="Genomic_DNA"/>
</dbReference>